<protein>
    <recommendedName>
        <fullName evidence="1">Phage tail fibre protein N-terminal domain-containing protein</fullName>
    </recommendedName>
</protein>
<sequence>MADIPESQQQYGSILTIAGENAEQNGKLLKKPIEFTHIAIGDANDTYVQPDRTQSALVHEIARLPVNVVDVVEGTQNTVPTLVVEALLPDTLVNVVIREFAVVAKFNGNTYLHAVGNCARVYVPAPQNNGGETNEVAVQMTFTVTSVDPIVMINPNVVTASREYVNKQMAAHLAAVDPHPQYALKETVLPLESFRFSRHFQRMALLLVPFAQKGDRYGKSFISGRLMFARGAADYSERLLDIEITAKSSYEITNYNMLIYKEGWSLRFCTLEYQGETWLALYDVSVGGNAQDADITFTGQREVASGFNALNQFRVITFESTDPITQPTNPEVKDTIVPLISQNVKDANGNQYFSDSYQPGIGSVKGLSTYLNTLEQLAKSKISTDILVGSIVEFSTDQPRPGFVKAQRVELSRAAYSKLWAVAETTSNLTEQSVIDSDPETYAAHFGTGDGETTFTTPNFHLGHFRRGAKDGVAFATAEGHAVEFHYHNLPTGTGASGHNFSVYGIPDVMPDGTKIWTRGDSFNPWVSSGQIAITDDTGITANNNTGQIVGNWADETRPDTANLHVFIFHGEIAA</sequence>
<name>A0A066RQJ3_9GAMM</name>
<dbReference type="Proteomes" id="UP000027192">
    <property type="component" value="Unassembled WGS sequence"/>
</dbReference>
<organism evidence="2 3">
    <name type="scientific">Photobacterium galatheae</name>
    <dbReference type="NCBI Taxonomy" id="1654360"/>
    <lineage>
        <taxon>Bacteria</taxon>
        <taxon>Pseudomonadati</taxon>
        <taxon>Pseudomonadota</taxon>
        <taxon>Gammaproteobacteria</taxon>
        <taxon>Vibrionales</taxon>
        <taxon>Vibrionaceae</taxon>
        <taxon>Photobacterium</taxon>
    </lineage>
</organism>
<evidence type="ECO:0000313" key="3">
    <source>
        <dbReference type="Proteomes" id="UP000027192"/>
    </source>
</evidence>
<dbReference type="EMBL" id="JMIB01000023">
    <property type="protein sequence ID" value="KDM91396.1"/>
    <property type="molecule type" value="Genomic_DNA"/>
</dbReference>
<dbReference type="InterPro" id="IPR022225">
    <property type="entry name" value="Phage_tail_fibre_N"/>
</dbReference>
<dbReference type="Pfam" id="PF12571">
    <property type="entry name" value="Phage_tail_fib"/>
    <property type="match status" value="1"/>
</dbReference>
<evidence type="ECO:0000259" key="1">
    <source>
        <dbReference type="Pfam" id="PF12571"/>
    </source>
</evidence>
<proteinExistence type="predicted"/>
<evidence type="ECO:0000313" key="2">
    <source>
        <dbReference type="EMBL" id="KDM91396.1"/>
    </source>
</evidence>
<dbReference type="STRING" id="1654360.EA58_12615"/>
<feature type="domain" description="Phage tail fibre protein N-terminal" evidence="1">
    <location>
        <begin position="9"/>
        <end position="162"/>
    </location>
</feature>
<reference evidence="2 3" key="1">
    <citation type="submission" date="2014-04" db="EMBL/GenBank/DDBJ databases">
        <title>Draft genome sequence of Photobacterium halotolerans S2753: a solonamide, ngercheumicin and holomycin producer.</title>
        <authorList>
            <person name="Machado H.R."/>
            <person name="Gram L."/>
        </authorList>
    </citation>
    <scope>NUCLEOTIDE SEQUENCE [LARGE SCALE GENOMIC DNA]</scope>
    <source>
        <strain evidence="2 3">S2753</strain>
    </source>
</reference>
<dbReference type="SUPFAM" id="SSF88874">
    <property type="entry name" value="Receptor-binding domain of short tail fibre protein gp12"/>
    <property type="match status" value="1"/>
</dbReference>
<keyword evidence="3" id="KW-1185">Reference proteome</keyword>
<dbReference type="AlphaFoldDB" id="A0A066RQJ3"/>
<dbReference type="RefSeq" id="WP_051642050.1">
    <property type="nucleotide sequence ID" value="NZ_JAGSGC010000027.1"/>
</dbReference>
<accession>A0A066RQJ3</accession>
<gene>
    <name evidence="2" type="ORF">EA58_12615</name>
</gene>
<comment type="caution">
    <text evidence="2">The sequence shown here is derived from an EMBL/GenBank/DDBJ whole genome shotgun (WGS) entry which is preliminary data.</text>
</comment>
<dbReference type="OrthoDB" id="9810174at2"/>